<dbReference type="GO" id="GO:0005524">
    <property type="term" value="F:ATP binding"/>
    <property type="evidence" value="ECO:0007669"/>
    <property type="project" value="UniProtKB-KW"/>
</dbReference>
<reference evidence="6" key="2">
    <citation type="submission" date="2020-07" db="EMBL/GenBank/DDBJ databases">
        <authorList>
            <person name="Vera ALvarez R."/>
            <person name="Arias-Moreno D.M."/>
            <person name="Jimenez-Jacinto V."/>
            <person name="Jimenez-Bremont J.F."/>
            <person name="Swaminathan K."/>
            <person name="Moose S.P."/>
            <person name="Guerrero-Gonzalez M.L."/>
            <person name="Marino-Ramirez L."/>
            <person name="Landsman D."/>
            <person name="Rodriguez-Kessler M."/>
            <person name="Delgado-Sanchez P."/>
        </authorList>
    </citation>
    <scope>NUCLEOTIDE SEQUENCE</scope>
    <source>
        <tissue evidence="6">Cladode</tissue>
    </source>
</reference>
<protein>
    <submittedName>
        <fullName evidence="6">Apyrase</fullName>
        <ecNumber evidence="6">3.6.1.5</ecNumber>
    </submittedName>
</protein>
<proteinExistence type="inferred from homology"/>
<evidence type="ECO:0000256" key="1">
    <source>
        <dbReference type="ARBA" id="ARBA00009283"/>
    </source>
</evidence>
<sequence>MEPQTPSKTKLSIMGLLQSHRILKICLIFTAIVLVSAGSFYGYSKMREGKPYFTVVVDCGSTGTRVNVYEWRLTGGGNGDLPSLLHSYPDDPAKSRLRNSGCHYHCMQTEPGLDKFVGNSSGVSASLEPLIRWAEGLVPQDRHVDTPVFVLATAGLRRLPQEDAKRLLEDVENVIKKHSFMWRRSWIRVLNGREEAHYGWIALNYKMRRLNSPSRLPTLGLLDLGGSSLQIAMEASDTRKDNHLLPSRIGSKEHQLMAYSLPSFGLNKAFDRTVSMLTQVNSVGNETGSEVRHPCLSSRFVGNHSCGSCSTPYSLLHLVGDPNWERCKIVAKAAAMNTSFRDWSEPSVDSSCRRNSPTDGECDVFHHRLRIPARQLIYWLFFSYTVVMIDFVVLPC</sequence>
<dbReference type="EMBL" id="GISG01194020">
    <property type="protein sequence ID" value="MBA4656911.1"/>
    <property type="molecule type" value="Transcribed_RNA"/>
</dbReference>
<keyword evidence="2 6" id="KW-0378">Hydrolase</keyword>
<dbReference type="PANTHER" id="PTHR11782">
    <property type="entry name" value="ADENOSINE/GUANOSINE DIPHOSPHATASE"/>
    <property type="match status" value="1"/>
</dbReference>
<dbReference type="PANTHER" id="PTHR11782:SF92">
    <property type="entry name" value="APYRASE 7"/>
    <property type="match status" value="1"/>
</dbReference>
<dbReference type="AlphaFoldDB" id="A0A7C9A3G5"/>
<comment type="similarity">
    <text evidence="1">Belongs to the GDA1/CD39 NTPase family.</text>
</comment>
<organism evidence="6">
    <name type="scientific">Opuntia streptacantha</name>
    <name type="common">Prickly pear cactus</name>
    <name type="synonym">Opuntia cardona</name>
    <dbReference type="NCBI Taxonomy" id="393608"/>
    <lineage>
        <taxon>Eukaryota</taxon>
        <taxon>Viridiplantae</taxon>
        <taxon>Streptophyta</taxon>
        <taxon>Embryophyta</taxon>
        <taxon>Tracheophyta</taxon>
        <taxon>Spermatophyta</taxon>
        <taxon>Magnoliopsida</taxon>
        <taxon>eudicotyledons</taxon>
        <taxon>Gunneridae</taxon>
        <taxon>Pentapetalae</taxon>
        <taxon>Caryophyllales</taxon>
        <taxon>Cactineae</taxon>
        <taxon>Cactaceae</taxon>
        <taxon>Opuntioideae</taxon>
        <taxon>Opuntia</taxon>
    </lineage>
</organism>
<feature type="transmembrane region" description="Helical" evidence="5">
    <location>
        <begin position="376"/>
        <end position="394"/>
    </location>
</feature>
<keyword evidence="4" id="KW-0067">ATP-binding</keyword>
<evidence type="ECO:0000256" key="2">
    <source>
        <dbReference type="ARBA" id="ARBA00022801"/>
    </source>
</evidence>
<dbReference type="GO" id="GO:0009134">
    <property type="term" value="P:nucleoside diphosphate catabolic process"/>
    <property type="evidence" value="ECO:0007669"/>
    <property type="project" value="TreeGrafter"/>
</dbReference>
<dbReference type="EC" id="3.6.1.5" evidence="6"/>
<dbReference type="GO" id="GO:0016020">
    <property type="term" value="C:membrane"/>
    <property type="evidence" value="ECO:0007669"/>
    <property type="project" value="TreeGrafter"/>
</dbReference>
<keyword evidence="5" id="KW-0812">Transmembrane</keyword>
<dbReference type="Gene3D" id="3.30.420.40">
    <property type="match status" value="1"/>
</dbReference>
<feature type="transmembrane region" description="Helical" evidence="5">
    <location>
        <begin position="22"/>
        <end position="43"/>
    </location>
</feature>
<dbReference type="Pfam" id="PF01150">
    <property type="entry name" value="GDA1_CD39"/>
    <property type="match status" value="1"/>
</dbReference>
<evidence type="ECO:0000256" key="4">
    <source>
        <dbReference type="PIRSR" id="PIRSR600407-2"/>
    </source>
</evidence>
<keyword evidence="5" id="KW-0472">Membrane</keyword>
<dbReference type="GO" id="GO:0017110">
    <property type="term" value="F:nucleoside diphosphate phosphatase activity"/>
    <property type="evidence" value="ECO:0007669"/>
    <property type="project" value="TreeGrafter"/>
</dbReference>
<evidence type="ECO:0000256" key="3">
    <source>
        <dbReference type="PIRSR" id="PIRSR600407-1"/>
    </source>
</evidence>
<dbReference type="Gene3D" id="3.30.420.150">
    <property type="entry name" value="Exopolyphosphatase. Domain 2"/>
    <property type="match status" value="1"/>
</dbReference>
<feature type="binding site" evidence="4">
    <location>
        <begin position="226"/>
        <end position="230"/>
    </location>
    <ligand>
        <name>ATP</name>
        <dbReference type="ChEBI" id="CHEBI:30616"/>
    </ligand>
</feature>
<accession>A0A7C9A3G5</accession>
<dbReference type="GO" id="GO:0004050">
    <property type="term" value="F:apyrase activity"/>
    <property type="evidence" value="ECO:0007669"/>
    <property type="project" value="UniProtKB-EC"/>
</dbReference>
<keyword evidence="4" id="KW-0547">Nucleotide-binding</keyword>
<reference evidence="6" key="1">
    <citation type="journal article" date="2013" name="J. Plant Res.">
        <title>Effect of fungi and light on seed germination of three Opuntia species from semiarid lands of central Mexico.</title>
        <authorList>
            <person name="Delgado-Sanchez P."/>
            <person name="Jimenez-Bremont J.F."/>
            <person name="Guerrero-Gonzalez Mde L."/>
            <person name="Flores J."/>
        </authorList>
    </citation>
    <scope>NUCLEOTIDE SEQUENCE</scope>
    <source>
        <tissue evidence="6">Cladode</tissue>
    </source>
</reference>
<keyword evidence="5" id="KW-1133">Transmembrane helix</keyword>
<feature type="active site" description="Proton acceptor" evidence="3">
    <location>
        <position position="195"/>
    </location>
</feature>
<evidence type="ECO:0000313" key="6">
    <source>
        <dbReference type="EMBL" id="MBA4656911.1"/>
    </source>
</evidence>
<name>A0A7C9A3G5_OPUST</name>
<dbReference type="InterPro" id="IPR000407">
    <property type="entry name" value="GDA1_CD39_NTPase"/>
</dbReference>
<evidence type="ECO:0000256" key="5">
    <source>
        <dbReference type="SAM" id="Phobius"/>
    </source>
</evidence>